<dbReference type="InterPro" id="IPR044144">
    <property type="entry name" value="SAF_UxaA/GarD"/>
</dbReference>
<dbReference type="eggNOG" id="arCOG05318">
    <property type="taxonomic scope" value="Archaea"/>
</dbReference>
<evidence type="ECO:0000256" key="1">
    <source>
        <dbReference type="ARBA" id="ARBA00023239"/>
    </source>
</evidence>
<reference evidence="3 4" key="1">
    <citation type="submission" date="2007-10" db="EMBL/GenBank/DDBJ databases">
        <title>Complete sequence of Caldivirga maquilingensis IC-167.</title>
        <authorList>
            <consortium name="US DOE Joint Genome Institute"/>
            <person name="Copeland A."/>
            <person name="Lucas S."/>
            <person name="Lapidus A."/>
            <person name="Barry K."/>
            <person name="Glavina del Rio T."/>
            <person name="Dalin E."/>
            <person name="Tice H."/>
            <person name="Pitluck S."/>
            <person name="Saunders E."/>
            <person name="Brettin T."/>
            <person name="Bruce D."/>
            <person name="Detter J.C."/>
            <person name="Han C."/>
            <person name="Schmutz J."/>
            <person name="Larimer F."/>
            <person name="Land M."/>
            <person name="Hauser L."/>
            <person name="Kyrpides N."/>
            <person name="Ivanova N."/>
            <person name="Biddle J.F."/>
            <person name="Zhang Z."/>
            <person name="Fitz-Gibbon S.T."/>
            <person name="Lowe T.M."/>
            <person name="Saltikov C."/>
            <person name="House C.H."/>
            <person name="Richardson P."/>
        </authorList>
    </citation>
    <scope>NUCLEOTIDE SEQUENCE [LARGE SCALE GENOMIC DNA]</scope>
    <source>
        <strain evidence="4">ATCC 700844 / DSM 13496 / JCM 10307 / IC-167</strain>
    </source>
</reference>
<dbReference type="KEGG" id="cma:Cmaq_1141"/>
<dbReference type="Pfam" id="PF08666">
    <property type="entry name" value="SAF"/>
    <property type="match status" value="1"/>
</dbReference>
<dbReference type="GO" id="GO:0019698">
    <property type="term" value="P:D-galacturonate catabolic process"/>
    <property type="evidence" value="ECO:0007669"/>
    <property type="project" value="TreeGrafter"/>
</dbReference>
<dbReference type="Proteomes" id="UP000001137">
    <property type="component" value="Chromosome"/>
</dbReference>
<dbReference type="PANTHER" id="PTHR30536:SF5">
    <property type="entry name" value="ALTRONATE DEHYDRATASE"/>
    <property type="match status" value="1"/>
</dbReference>
<dbReference type="EMBL" id="CP000852">
    <property type="protein sequence ID" value="ABW01968.1"/>
    <property type="molecule type" value="Genomic_DNA"/>
</dbReference>
<sequence length="99" mass="10843">MARFAIHNKEDNVGVAIDDISAGEEAHGVYIEDKSNGPIVKAIEDIPLGHKIALRDIKAGEKVIKYGRVIGVAVKDIKAGEHVHTHNLKSLRWGNLSKR</sequence>
<evidence type="ECO:0000259" key="2">
    <source>
        <dbReference type="SMART" id="SM00858"/>
    </source>
</evidence>
<dbReference type="HOGENOM" id="CLU_084161_2_0_2"/>
<proteinExistence type="predicted"/>
<dbReference type="GO" id="GO:0016829">
    <property type="term" value="F:lyase activity"/>
    <property type="evidence" value="ECO:0007669"/>
    <property type="project" value="UniProtKB-KW"/>
</dbReference>
<accession>A8MDW2</accession>
<dbReference type="InterPro" id="IPR013974">
    <property type="entry name" value="SAF"/>
</dbReference>
<dbReference type="PANTHER" id="PTHR30536">
    <property type="entry name" value="ALTRONATE/GALACTARATE DEHYDRATASE"/>
    <property type="match status" value="1"/>
</dbReference>
<feature type="domain" description="SAF" evidence="2">
    <location>
        <begin position="11"/>
        <end position="89"/>
    </location>
</feature>
<dbReference type="OrthoDB" id="214896at2157"/>
<dbReference type="AlphaFoldDB" id="A8MDW2"/>
<organism evidence="3 4">
    <name type="scientific">Caldivirga maquilingensis (strain ATCC 700844 / DSM 13496 / JCM 10307 / IC-167)</name>
    <dbReference type="NCBI Taxonomy" id="397948"/>
    <lineage>
        <taxon>Archaea</taxon>
        <taxon>Thermoproteota</taxon>
        <taxon>Thermoprotei</taxon>
        <taxon>Thermoproteales</taxon>
        <taxon>Thermoproteaceae</taxon>
        <taxon>Caldivirga</taxon>
    </lineage>
</organism>
<dbReference type="CDD" id="cd11613">
    <property type="entry name" value="SAF_AH_GD"/>
    <property type="match status" value="1"/>
</dbReference>
<gene>
    <name evidence="3" type="ordered locus">Cmaq_1141</name>
</gene>
<dbReference type="GeneID" id="5710191"/>
<protein>
    <submittedName>
        <fullName evidence="3">SAF domain protein</fullName>
    </submittedName>
</protein>
<name>A8MDW2_CALMQ</name>
<dbReference type="SMART" id="SM00858">
    <property type="entry name" value="SAF"/>
    <property type="match status" value="1"/>
</dbReference>
<dbReference type="STRING" id="397948.Cmaq_1141"/>
<dbReference type="InterPro" id="IPR052172">
    <property type="entry name" value="UxaA_altronate/galactarate_dh"/>
</dbReference>
<evidence type="ECO:0000313" key="4">
    <source>
        <dbReference type="Proteomes" id="UP000001137"/>
    </source>
</evidence>
<evidence type="ECO:0000313" key="3">
    <source>
        <dbReference type="EMBL" id="ABW01968.1"/>
    </source>
</evidence>
<keyword evidence="1" id="KW-0456">Lyase</keyword>
<keyword evidence="4" id="KW-1185">Reference proteome</keyword>
<dbReference type="Gene3D" id="2.30.130.110">
    <property type="match status" value="1"/>
</dbReference>
<dbReference type="RefSeq" id="WP_012186187.1">
    <property type="nucleotide sequence ID" value="NC_009954.1"/>
</dbReference>